<dbReference type="EMBL" id="JAPMOS010000031">
    <property type="protein sequence ID" value="KAJ4458324.1"/>
    <property type="molecule type" value="Genomic_DNA"/>
</dbReference>
<dbReference type="Proteomes" id="UP001141327">
    <property type="component" value="Unassembled WGS sequence"/>
</dbReference>
<dbReference type="PROSITE" id="PS50103">
    <property type="entry name" value="ZF_C3H1"/>
    <property type="match status" value="1"/>
</dbReference>
<dbReference type="InterPro" id="IPR039971">
    <property type="entry name" value="CWC24-like"/>
</dbReference>
<name>A0ABQ8UGF1_9EUKA</name>
<comment type="caution">
    <text evidence="8">The sequence shown here is derived from an EMBL/GenBank/DDBJ whole genome shotgun (WGS) entry which is preliminary data.</text>
</comment>
<feature type="domain" description="RING-type" evidence="6">
    <location>
        <begin position="208"/>
        <end position="245"/>
    </location>
</feature>
<dbReference type="InterPro" id="IPR013083">
    <property type="entry name" value="Znf_RING/FYVE/PHD"/>
</dbReference>
<dbReference type="Pfam" id="PF13923">
    <property type="entry name" value="zf-C3HC4_2"/>
    <property type="match status" value="1"/>
</dbReference>
<dbReference type="SUPFAM" id="SSF57850">
    <property type="entry name" value="RING/U-box"/>
    <property type="match status" value="1"/>
</dbReference>
<dbReference type="PROSITE" id="PS50089">
    <property type="entry name" value="ZF_RING_2"/>
    <property type="match status" value="1"/>
</dbReference>
<evidence type="ECO:0000256" key="3">
    <source>
        <dbReference type="ARBA" id="ARBA00022833"/>
    </source>
</evidence>
<keyword evidence="2 4" id="KW-0863">Zinc-finger</keyword>
<reference evidence="8" key="1">
    <citation type="journal article" date="2022" name="bioRxiv">
        <title>Genomics of Preaxostyla Flagellates Illuminates Evolutionary Transitions and the Path Towards Mitochondrial Loss.</title>
        <authorList>
            <person name="Novak L.V.F."/>
            <person name="Treitli S.C."/>
            <person name="Pyrih J."/>
            <person name="Halakuc P."/>
            <person name="Pipaliya S.V."/>
            <person name="Vacek V."/>
            <person name="Brzon O."/>
            <person name="Soukal P."/>
            <person name="Eme L."/>
            <person name="Dacks J.B."/>
            <person name="Karnkowska A."/>
            <person name="Elias M."/>
            <person name="Hampl V."/>
        </authorList>
    </citation>
    <scope>NUCLEOTIDE SEQUENCE</scope>
    <source>
        <strain evidence="8">RCP-MX</strain>
    </source>
</reference>
<dbReference type="InterPro" id="IPR017907">
    <property type="entry name" value="Znf_RING_CS"/>
</dbReference>
<keyword evidence="3 4" id="KW-0862">Zinc</keyword>
<dbReference type="PANTHER" id="PTHR12930">
    <property type="entry name" value="ZINC FINGER PROTEIN 183"/>
    <property type="match status" value="1"/>
</dbReference>
<keyword evidence="1 4" id="KW-0479">Metal-binding</keyword>
<feature type="zinc finger region" description="C3H1-type" evidence="4">
    <location>
        <begin position="120"/>
        <end position="148"/>
    </location>
</feature>
<evidence type="ECO:0000256" key="5">
    <source>
        <dbReference type="SAM" id="MobiDB-lite"/>
    </source>
</evidence>
<dbReference type="CDD" id="cd16539">
    <property type="entry name" value="RING-HC_RNF113A_B"/>
    <property type="match status" value="1"/>
</dbReference>
<dbReference type="PROSITE" id="PS00518">
    <property type="entry name" value="ZF_RING_1"/>
    <property type="match status" value="1"/>
</dbReference>
<evidence type="ECO:0000259" key="7">
    <source>
        <dbReference type="PROSITE" id="PS50103"/>
    </source>
</evidence>
<proteinExistence type="predicted"/>
<evidence type="ECO:0000256" key="4">
    <source>
        <dbReference type="PROSITE-ProRule" id="PRU00723"/>
    </source>
</evidence>
<dbReference type="SMART" id="SM00356">
    <property type="entry name" value="ZnF_C3H1"/>
    <property type="match status" value="1"/>
</dbReference>
<dbReference type="Pfam" id="PF00642">
    <property type="entry name" value="zf-CCCH"/>
    <property type="match status" value="1"/>
</dbReference>
<gene>
    <name evidence="8" type="ORF">PAPYR_6009</name>
</gene>
<dbReference type="PANTHER" id="PTHR12930:SF0">
    <property type="entry name" value="RING FINGER PROTEIN 113B"/>
    <property type="match status" value="1"/>
</dbReference>
<evidence type="ECO:0000256" key="2">
    <source>
        <dbReference type="ARBA" id="ARBA00022771"/>
    </source>
</evidence>
<dbReference type="InterPro" id="IPR001841">
    <property type="entry name" value="Znf_RING"/>
</dbReference>
<feature type="region of interest" description="Disordered" evidence="5">
    <location>
        <begin position="1"/>
        <end position="40"/>
    </location>
</feature>
<feature type="region of interest" description="Disordered" evidence="5">
    <location>
        <begin position="277"/>
        <end position="321"/>
    </location>
</feature>
<dbReference type="InterPro" id="IPR036855">
    <property type="entry name" value="Znf_CCCH_sf"/>
</dbReference>
<dbReference type="InterPro" id="IPR000571">
    <property type="entry name" value="Znf_CCCH"/>
</dbReference>
<dbReference type="SUPFAM" id="SSF90229">
    <property type="entry name" value="CCCH zinc finger"/>
    <property type="match status" value="1"/>
</dbReference>
<feature type="domain" description="C3H1-type" evidence="7">
    <location>
        <begin position="120"/>
        <end position="148"/>
    </location>
</feature>
<feature type="compositionally biased region" description="Basic and acidic residues" evidence="5">
    <location>
        <begin position="277"/>
        <end position="293"/>
    </location>
</feature>
<evidence type="ECO:0000256" key="1">
    <source>
        <dbReference type="ARBA" id="ARBA00022723"/>
    </source>
</evidence>
<sequence>MEPSTGVAAPEEAPIIPKRKPRNLRKRDDSANMGNEETGAVVVLKKPRESSALVATTKRSDEKDTGPFRFSASGTAARLGSDDQRATATLEIDDPTRTNKNAKIGPVKASSNIRISCRFDYQPDLCKDYYETGYCCFGDACKFMHCREDYKTGWQLEQEWDAQKKQEREDAERRAAHAAQLLAAGKNLEEEAAADAEDAEFGDLPFACHICRKGFVDPIVTRCGHFFCQTCAIRNYAKSPRCPLCGEDTMGVFNIATELRTDKAKRFIARMAARAPIEEAQEHMNEERREKRAQAQGENEPDGESEQKDGERREGRGDERQ</sequence>
<dbReference type="SMART" id="SM00184">
    <property type="entry name" value="RING"/>
    <property type="match status" value="1"/>
</dbReference>
<evidence type="ECO:0000313" key="9">
    <source>
        <dbReference type="Proteomes" id="UP001141327"/>
    </source>
</evidence>
<dbReference type="Gene3D" id="3.30.40.10">
    <property type="entry name" value="Zinc/RING finger domain, C3HC4 (zinc finger)"/>
    <property type="match status" value="1"/>
</dbReference>
<keyword evidence="9" id="KW-1185">Reference proteome</keyword>
<feature type="compositionally biased region" description="Basic and acidic residues" evidence="5">
    <location>
        <begin position="305"/>
        <end position="321"/>
    </location>
</feature>
<organism evidence="8 9">
    <name type="scientific">Paratrimastix pyriformis</name>
    <dbReference type="NCBI Taxonomy" id="342808"/>
    <lineage>
        <taxon>Eukaryota</taxon>
        <taxon>Metamonada</taxon>
        <taxon>Preaxostyla</taxon>
        <taxon>Paratrimastigidae</taxon>
        <taxon>Paratrimastix</taxon>
    </lineage>
</organism>
<accession>A0ABQ8UGF1</accession>
<evidence type="ECO:0000313" key="8">
    <source>
        <dbReference type="EMBL" id="KAJ4458324.1"/>
    </source>
</evidence>
<evidence type="ECO:0000259" key="6">
    <source>
        <dbReference type="PROSITE" id="PS50089"/>
    </source>
</evidence>
<protein>
    <submittedName>
        <fullName evidence="8">RING finger protein</fullName>
    </submittedName>
</protein>